<proteinExistence type="predicted"/>
<evidence type="ECO:0000313" key="3">
    <source>
        <dbReference type="EMBL" id="EAR29987.1"/>
    </source>
</evidence>
<name>A4C7N3_9GAMM</name>
<dbReference type="HOGENOM" id="CLU_101405_1_0_6"/>
<evidence type="ECO:0000256" key="1">
    <source>
        <dbReference type="SAM" id="SignalP"/>
    </source>
</evidence>
<protein>
    <submittedName>
        <fullName evidence="3">Putative Fimh-like protein</fullName>
    </submittedName>
</protein>
<keyword evidence="1" id="KW-0732">Signal</keyword>
<organism evidence="3 4">
    <name type="scientific">Pseudoalteromonas tunicata D2</name>
    <dbReference type="NCBI Taxonomy" id="87626"/>
    <lineage>
        <taxon>Bacteria</taxon>
        <taxon>Pseudomonadati</taxon>
        <taxon>Pseudomonadota</taxon>
        <taxon>Gammaproteobacteria</taxon>
        <taxon>Alteromonadales</taxon>
        <taxon>Pseudoalteromonadaceae</taxon>
        <taxon>Pseudoalteromonas</taxon>
    </lineage>
</organism>
<dbReference type="RefSeq" id="WP_009837860.1">
    <property type="nucleotide sequence ID" value="NZ_AAOH01000002.1"/>
</dbReference>
<accession>A4C7N3</accession>
<dbReference type="Pfam" id="PF07603">
    <property type="entry name" value="Lcl_C"/>
    <property type="match status" value="1"/>
</dbReference>
<sequence length="169" mass="19046">MKYYVFALAVVSQTAMAQTCYDKDLIATTSTESFSTSVDGTAHDLRTGLMWMRCSLGQTWQSDTSTCSGNALQMTWQQALLNAKQTTFANYSDWHLPSTKELATLVERSCVNPAINSELFPETVAENYWSNTSSIDMADHAWSYAFYSGKNNLKRKQADVFVRLVRYAK</sequence>
<feature type="signal peptide" evidence="1">
    <location>
        <begin position="1"/>
        <end position="17"/>
    </location>
</feature>
<reference evidence="3 4" key="1">
    <citation type="submission" date="2006-02" db="EMBL/GenBank/DDBJ databases">
        <authorList>
            <person name="Moran M.A."/>
            <person name="Kjelleberg S."/>
            <person name="Egan S."/>
            <person name="Saunders N."/>
            <person name="Thomas T."/>
            <person name="Ferriera S."/>
            <person name="Johnson J."/>
            <person name="Kravitz S."/>
            <person name="Halpern A."/>
            <person name="Remington K."/>
            <person name="Beeson K."/>
            <person name="Tran B."/>
            <person name="Rogers Y.-H."/>
            <person name="Friedman R."/>
            <person name="Venter J.C."/>
        </authorList>
    </citation>
    <scope>NUCLEOTIDE SEQUENCE [LARGE SCALE GENOMIC DNA]</scope>
    <source>
        <strain evidence="3 4">D2</strain>
    </source>
</reference>
<comment type="caution">
    <text evidence="3">The sequence shown here is derived from an EMBL/GenBank/DDBJ whole genome shotgun (WGS) entry which is preliminary data.</text>
</comment>
<dbReference type="PANTHER" id="PTHR35812">
    <property type="entry name" value="LIPOPROTEIN"/>
    <property type="match status" value="1"/>
</dbReference>
<dbReference type="eggNOG" id="COG0515">
    <property type="taxonomic scope" value="Bacteria"/>
</dbReference>
<dbReference type="PANTHER" id="PTHR35812:SF1">
    <property type="entry name" value="LIPOPROTEIN"/>
    <property type="match status" value="1"/>
</dbReference>
<feature type="domain" description="Lcl C-terminal" evidence="2">
    <location>
        <begin position="40"/>
        <end position="166"/>
    </location>
</feature>
<evidence type="ECO:0000313" key="4">
    <source>
        <dbReference type="Proteomes" id="UP000006201"/>
    </source>
</evidence>
<evidence type="ECO:0000259" key="2">
    <source>
        <dbReference type="Pfam" id="PF07603"/>
    </source>
</evidence>
<dbReference type="InterPro" id="IPR011460">
    <property type="entry name" value="Lcl_C"/>
</dbReference>
<dbReference type="STRING" id="87626.PTD2_14244"/>
<dbReference type="EMBL" id="AAOH01000002">
    <property type="protein sequence ID" value="EAR29987.1"/>
    <property type="molecule type" value="Genomic_DNA"/>
</dbReference>
<gene>
    <name evidence="3" type="ORF">PTD2_14244</name>
</gene>
<feature type="chain" id="PRO_5002665991" evidence="1">
    <location>
        <begin position="18"/>
        <end position="169"/>
    </location>
</feature>
<dbReference type="Proteomes" id="UP000006201">
    <property type="component" value="Unassembled WGS sequence"/>
</dbReference>
<dbReference type="OrthoDB" id="9793251at2"/>
<dbReference type="AlphaFoldDB" id="A4C7N3"/>
<keyword evidence="4" id="KW-1185">Reference proteome</keyword>